<dbReference type="EMBL" id="GFDL01012874">
    <property type="protein sequence ID" value="JAV22171.1"/>
    <property type="molecule type" value="Transcribed_RNA"/>
</dbReference>
<keyword evidence="1" id="KW-0597">Phosphoprotein</keyword>
<dbReference type="SUPFAM" id="SSF46565">
    <property type="entry name" value="Chaperone J-domain"/>
    <property type="match status" value="1"/>
</dbReference>
<accession>A0A1Q3F3P4</accession>
<dbReference type="PRINTS" id="PR00625">
    <property type="entry name" value="JDOMAIN"/>
</dbReference>
<dbReference type="FunFam" id="1.10.287.110:FF:000035">
    <property type="entry name" value="DnaJ homolog subfamily C member 9"/>
    <property type="match status" value="1"/>
</dbReference>
<dbReference type="PROSITE" id="PS50076">
    <property type="entry name" value="DNAJ_2"/>
    <property type="match status" value="1"/>
</dbReference>
<dbReference type="Pfam" id="PF23302">
    <property type="entry name" value="HTH_DNAJC9"/>
    <property type="match status" value="1"/>
</dbReference>
<dbReference type="GO" id="GO:0005737">
    <property type="term" value="C:cytoplasm"/>
    <property type="evidence" value="ECO:0007669"/>
    <property type="project" value="TreeGrafter"/>
</dbReference>
<proteinExistence type="predicted"/>
<sequence>MPSTLDLCEKLYGTRDVYALFEVDKKAKESEIKKAYYKLSLKVHPDRVKEEDKQEATEKFKVLSKIHAVLSDAPKRALYDERGIIDDDDEESLGANWLAMWQQFFKPITTEDITNFEKEYIGSELERNDIKKAYLGGKGCINHMFNSVPFMSCEDEPRIAVIVKEMIASGEVPEYKIFTEEPKAKRDRRHKKYAKEAREAEAIKEKLEKKENEKRQSAGTTSLEQQIALRQADRQAGFASLLDKLAQKYGDGDDDEEAFDLEEYVAKKKSKAKGTPQGKKKKQQGATGGKGVKEGRVSKKSL</sequence>
<dbReference type="InterPro" id="IPR052594">
    <property type="entry name" value="J_domain-containing_protein"/>
</dbReference>
<dbReference type="CDD" id="cd06257">
    <property type="entry name" value="DnaJ"/>
    <property type="match status" value="1"/>
</dbReference>
<feature type="compositionally biased region" description="Basic residues" evidence="2">
    <location>
        <begin position="267"/>
        <end position="283"/>
    </location>
</feature>
<dbReference type="InterPro" id="IPR036869">
    <property type="entry name" value="J_dom_sf"/>
</dbReference>
<dbReference type="PANTHER" id="PTHR44144">
    <property type="entry name" value="DNAJ HOMOLOG SUBFAMILY C MEMBER 9"/>
    <property type="match status" value="1"/>
</dbReference>
<feature type="region of interest" description="Disordered" evidence="2">
    <location>
        <begin position="267"/>
        <end position="302"/>
    </location>
</feature>
<dbReference type="SMART" id="SM00271">
    <property type="entry name" value="DnaJ"/>
    <property type="match status" value="1"/>
</dbReference>
<dbReference type="PROSITE" id="PS00636">
    <property type="entry name" value="DNAJ_1"/>
    <property type="match status" value="1"/>
</dbReference>
<protein>
    <submittedName>
        <fullName evidence="4">Putative molecular chaperone dnaj superfamily</fullName>
    </submittedName>
</protein>
<organism evidence="4">
    <name type="scientific">Culex tarsalis</name>
    <name type="common">Encephalitis mosquito</name>
    <dbReference type="NCBI Taxonomy" id="7177"/>
    <lineage>
        <taxon>Eukaryota</taxon>
        <taxon>Metazoa</taxon>
        <taxon>Ecdysozoa</taxon>
        <taxon>Arthropoda</taxon>
        <taxon>Hexapoda</taxon>
        <taxon>Insecta</taxon>
        <taxon>Pterygota</taxon>
        <taxon>Neoptera</taxon>
        <taxon>Endopterygota</taxon>
        <taxon>Diptera</taxon>
        <taxon>Nematocera</taxon>
        <taxon>Culicoidea</taxon>
        <taxon>Culicidae</taxon>
        <taxon>Culicinae</taxon>
        <taxon>Culicini</taxon>
        <taxon>Culex</taxon>
        <taxon>Culex</taxon>
    </lineage>
</organism>
<evidence type="ECO:0000256" key="2">
    <source>
        <dbReference type="SAM" id="MobiDB-lite"/>
    </source>
</evidence>
<dbReference type="Pfam" id="PF00226">
    <property type="entry name" value="DnaJ"/>
    <property type="match status" value="1"/>
</dbReference>
<evidence type="ECO:0000259" key="3">
    <source>
        <dbReference type="PROSITE" id="PS50076"/>
    </source>
</evidence>
<feature type="compositionally biased region" description="Basic and acidic residues" evidence="2">
    <location>
        <begin position="203"/>
        <end position="216"/>
    </location>
</feature>
<dbReference type="InterPro" id="IPR018253">
    <property type="entry name" value="DnaJ_domain_CS"/>
</dbReference>
<dbReference type="PANTHER" id="PTHR44144:SF1">
    <property type="entry name" value="DNAJ HOMOLOG SUBFAMILY C MEMBER 9"/>
    <property type="match status" value="1"/>
</dbReference>
<dbReference type="InterPro" id="IPR056453">
    <property type="entry name" value="HTH_DNAJC9"/>
</dbReference>
<name>A0A1Q3F3P4_CULTA</name>
<evidence type="ECO:0000256" key="1">
    <source>
        <dbReference type="ARBA" id="ARBA00022553"/>
    </source>
</evidence>
<dbReference type="Gene3D" id="1.10.287.110">
    <property type="entry name" value="DnaJ domain"/>
    <property type="match status" value="1"/>
</dbReference>
<dbReference type="GO" id="GO:0005634">
    <property type="term" value="C:nucleus"/>
    <property type="evidence" value="ECO:0007669"/>
    <property type="project" value="TreeGrafter"/>
</dbReference>
<dbReference type="AlphaFoldDB" id="A0A1Q3F3P4"/>
<feature type="compositionally biased region" description="Basic and acidic residues" evidence="2">
    <location>
        <begin position="291"/>
        <end position="302"/>
    </location>
</feature>
<feature type="domain" description="J" evidence="3">
    <location>
        <begin position="16"/>
        <end position="83"/>
    </location>
</feature>
<reference evidence="4" key="1">
    <citation type="submission" date="2017-01" db="EMBL/GenBank/DDBJ databases">
        <title>A deep insight into the sialotranscriptome of adult male and female Cluex tarsalis mosquitoes.</title>
        <authorList>
            <person name="Ribeiro J.M."/>
            <person name="Moreira F."/>
            <person name="Bernard K.A."/>
            <person name="Calvo E."/>
        </authorList>
    </citation>
    <scope>NUCLEOTIDE SEQUENCE</scope>
    <source>
        <strain evidence="4">Kern County</strain>
        <tissue evidence="4">Salivary glands</tissue>
    </source>
</reference>
<feature type="region of interest" description="Disordered" evidence="2">
    <location>
        <begin position="203"/>
        <end position="223"/>
    </location>
</feature>
<dbReference type="GO" id="GO:0031072">
    <property type="term" value="F:heat shock protein binding"/>
    <property type="evidence" value="ECO:0007669"/>
    <property type="project" value="TreeGrafter"/>
</dbReference>
<dbReference type="InterPro" id="IPR001623">
    <property type="entry name" value="DnaJ_domain"/>
</dbReference>
<evidence type="ECO:0000313" key="4">
    <source>
        <dbReference type="EMBL" id="JAV22171.1"/>
    </source>
</evidence>